<dbReference type="SMART" id="SM00530">
    <property type="entry name" value="HTH_XRE"/>
    <property type="match status" value="1"/>
</dbReference>
<gene>
    <name evidence="2" type="ORF">PN838_11035</name>
</gene>
<dbReference type="InterPro" id="IPR001387">
    <property type="entry name" value="Cro/C1-type_HTH"/>
</dbReference>
<dbReference type="PROSITE" id="PS50943">
    <property type="entry name" value="HTH_CROC1"/>
    <property type="match status" value="1"/>
</dbReference>
<dbReference type="Pfam" id="PF01381">
    <property type="entry name" value="HTH_3"/>
    <property type="match status" value="1"/>
</dbReference>
<evidence type="ECO:0000313" key="2">
    <source>
        <dbReference type="EMBL" id="MDC2889204.1"/>
    </source>
</evidence>
<evidence type="ECO:0000259" key="1">
    <source>
        <dbReference type="PROSITE" id="PS50943"/>
    </source>
</evidence>
<evidence type="ECO:0000313" key="3">
    <source>
        <dbReference type="Proteomes" id="UP001528411"/>
    </source>
</evidence>
<feature type="domain" description="HTH cro/C1-type" evidence="1">
    <location>
        <begin position="16"/>
        <end position="71"/>
    </location>
</feature>
<name>A0ABT5FDK8_9GAMM</name>
<organism evidence="2 3">
    <name type="scientific">Psychrosphaera algicola</name>
    <dbReference type="NCBI Taxonomy" id="3023714"/>
    <lineage>
        <taxon>Bacteria</taxon>
        <taxon>Pseudomonadati</taxon>
        <taxon>Pseudomonadota</taxon>
        <taxon>Gammaproteobacteria</taxon>
        <taxon>Alteromonadales</taxon>
        <taxon>Pseudoalteromonadaceae</taxon>
        <taxon>Psychrosphaera</taxon>
    </lineage>
</organism>
<dbReference type="Proteomes" id="UP001528411">
    <property type="component" value="Unassembled WGS sequence"/>
</dbReference>
<dbReference type="Gene3D" id="1.10.260.40">
    <property type="entry name" value="lambda repressor-like DNA-binding domains"/>
    <property type="match status" value="1"/>
</dbReference>
<sequence length="78" mass="9039">MSKIWDPKRQQLRQYLKQLRDESGLTQGKLAEKLNKPQSYVSKYESGERNLDFVETIEICEACGAYNIETLVNIVSDK</sequence>
<dbReference type="RefSeq" id="WP_272180688.1">
    <property type="nucleotide sequence ID" value="NZ_JAQOMS010000002.1"/>
</dbReference>
<dbReference type="InterPro" id="IPR010982">
    <property type="entry name" value="Lambda_DNA-bd_dom_sf"/>
</dbReference>
<dbReference type="SUPFAM" id="SSF47413">
    <property type="entry name" value="lambda repressor-like DNA-binding domains"/>
    <property type="match status" value="1"/>
</dbReference>
<protein>
    <submittedName>
        <fullName evidence="2">Helix-turn-helix transcriptional regulator</fullName>
    </submittedName>
</protein>
<accession>A0ABT5FDK8</accession>
<dbReference type="EMBL" id="JAQOMS010000002">
    <property type="protein sequence ID" value="MDC2889204.1"/>
    <property type="molecule type" value="Genomic_DNA"/>
</dbReference>
<proteinExistence type="predicted"/>
<comment type="caution">
    <text evidence="2">The sequence shown here is derived from an EMBL/GenBank/DDBJ whole genome shotgun (WGS) entry which is preliminary data.</text>
</comment>
<reference evidence="2 3" key="1">
    <citation type="submission" date="2023-01" db="EMBL/GenBank/DDBJ databases">
        <title>Psychrosphaera sp. nov., isolated from marine algae.</title>
        <authorList>
            <person name="Bayburt H."/>
            <person name="Choi B.J."/>
            <person name="Kim J.M."/>
            <person name="Choi D.G."/>
            <person name="Jeon C.O."/>
        </authorList>
    </citation>
    <scope>NUCLEOTIDE SEQUENCE [LARGE SCALE GENOMIC DNA]</scope>
    <source>
        <strain evidence="2 3">G1-22</strain>
    </source>
</reference>
<keyword evidence="3" id="KW-1185">Reference proteome</keyword>
<dbReference type="CDD" id="cd00093">
    <property type="entry name" value="HTH_XRE"/>
    <property type="match status" value="1"/>
</dbReference>